<organism evidence="7 8">
    <name type="scientific">Aspergillus granulosus</name>
    <dbReference type="NCBI Taxonomy" id="176169"/>
    <lineage>
        <taxon>Eukaryota</taxon>
        <taxon>Fungi</taxon>
        <taxon>Dikarya</taxon>
        <taxon>Ascomycota</taxon>
        <taxon>Pezizomycotina</taxon>
        <taxon>Eurotiomycetes</taxon>
        <taxon>Eurotiomycetidae</taxon>
        <taxon>Eurotiales</taxon>
        <taxon>Aspergillaceae</taxon>
        <taxon>Aspergillus</taxon>
        <taxon>Aspergillus subgen. Nidulantes</taxon>
    </lineage>
</organism>
<keyword evidence="8" id="KW-1185">Reference proteome</keyword>
<dbReference type="PANTHER" id="PTHR42342:SF1">
    <property type="entry name" value="STATIONARY PHASE PROTEIN 5"/>
    <property type="match status" value="1"/>
</dbReference>
<evidence type="ECO:0000256" key="1">
    <source>
        <dbReference type="ARBA" id="ARBA00012845"/>
    </source>
</evidence>
<evidence type="ECO:0000259" key="6">
    <source>
        <dbReference type="Pfam" id="PF00248"/>
    </source>
</evidence>
<name>A0ABR4HSX0_9EURO</name>
<evidence type="ECO:0000256" key="2">
    <source>
        <dbReference type="ARBA" id="ARBA00023002"/>
    </source>
</evidence>
<comment type="catalytic activity">
    <reaction evidence="5">
        <text>xylitol + NAD(+) = D-xylose + NADH + H(+)</text>
        <dbReference type="Rhea" id="RHEA:27441"/>
        <dbReference type="ChEBI" id="CHEBI:15378"/>
        <dbReference type="ChEBI" id="CHEBI:17151"/>
        <dbReference type="ChEBI" id="CHEBI:53455"/>
        <dbReference type="ChEBI" id="CHEBI:57540"/>
        <dbReference type="ChEBI" id="CHEBI:57945"/>
        <dbReference type="EC" id="1.1.1.307"/>
    </reaction>
</comment>
<dbReference type="InterPro" id="IPR036812">
    <property type="entry name" value="NAD(P)_OxRdtase_dom_sf"/>
</dbReference>
<dbReference type="EC" id="1.1.1.307" evidence="1"/>
<dbReference type="PROSITE" id="PS00798">
    <property type="entry name" value="ALDOKETO_REDUCTASE_1"/>
    <property type="match status" value="1"/>
</dbReference>
<evidence type="ECO:0000313" key="7">
    <source>
        <dbReference type="EMBL" id="KAL2817783.1"/>
    </source>
</evidence>
<evidence type="ECO:0000256" key="3">
    <source>
        <dbReference type="ARBA" id="ARBA00025065"/>
    </source>
</evidence>
<accession>A0ABR4HSX0</accession>
<dbReference type="PROSITE" id="PS00063">
    <property type="entry name" value="ALDOKETO_REDUCTASE_3"/>
    <property type="match status" value="1"/>
</dbReference>
<dbReference type="InterPro" id="IPR038816">
    <property type="entry name" value="Stationary_phase_5"/>
</dbReference>
<dbReference type="InterPro" id="IPR020471">
    <property type="entry name" value="AKR"/>
</dbReference>
<dbReference type="EMBL" id="JBFXLT010000016">
    <property type="protein sequence ID" value="KAL2817783.1"/>
    <property type="molecule type" value="Genomic_DNA"/>
</dbReference>
<proteinExistence type="predicted"/>
<reference evidence="7 8" key="1">
    <citation type="submission" date="2024-07" db="EMBL/GenBank/DDBJ databases">
        <title>Section-level genome sequencing and comparative genomics of Aspergillus sections Usti and Cavernicolus.</title>
        <authorList>
            <consortium name="Lawrence Berkeley National Laboratory"/>
            <person name="Nybo J.L."/>
            <person name="Vesth T.C."/>
            <person name="Theobald S."/>
            <person name="Frisvad J.C."/>
            <person name="Larsen T.O."/>
            <person name="Kjaerboelling I."/>
            <person name="Rothschild-Mancinelli K."/>
            <person name="Lyhne E.K."/>
            <person name="Kogle M.E."/>
            <person name="Barry K."/>
            <person name="Clum A."/>
            <person name="Na H."/>
            <person name="Ledsgaard L."/>
            <person name="Lin J."/>
            <person name="Lipzen A."/>
            <person name="Kuo A."/>
            <person name="Riley R."/>
            <person name="Mondo S."/>
            <person name="Labutti K."/>
            <person name="Haridas S."/>
            <person name="Pangalinan J."/>
            <person name="Salamov A.A."/>
            <person name="Simmons B.A."/>
            <person name="Magnuson J.K."/>
            <person name="Chen J."/>
            <person name="Drula E."/>
            <person name="Henrissat B."/>
            <person name="Wiebenga A."/>
            <person name="Lubbers R.J."/>
            <person name="Gomes A.C."/>
            <person name="Makela M.R."/>
            <person name="Stajich J."/>
            <person name="Grigoriev I.V."/>
            <person name="Mortensen U.H."/>
            <person name="De Vries R.P."/>
            <person name="Baker S.E."/>
            <person name="Andersen M.R."/>
        </authorList>
    </citation>
    <scope>NUCLEOTIDE SEQUENCE [LARGE SCALE GENOMIC DNA]</scope>
    <source>
        <strain evidence="7 8">CBS 588.65</strain>
    </source>
</reference>
<dbReference type="PRINTS" id="PR00069">
    <property type="entry name" value="ALDKETRDTASE"/>
</dbReference>
<evidence type="ECO:0000256" key="5">
    <source>
        <dbReference type="ARBA" id="ARBA00049485"/>
    </source>
</evidence>
<evidence type="ECO:0000313" key="8">
    <source>
        <dbReference type="Proteomes" id="UP001610334"/>
    </source>
</evidence>
<feature type="domain" description="NADP-dependent oxidoreductase" evidence="6">
    <location>
        <begin position="22"/>
        <end position="276"/>
    </location>
</feature>
<protein>
    <recommendedName>
        <fullName evidence="1">D-xylose reductase [NAD(P)H]</fullName>
        <ecNumber evidence="1">1.1.1.307</ecNumber>
    </recommendedName>
</protein>
<dbReference type="Proteomes" id="UP001610334">
    <property type="component" value="Unassembled WGS sequence"/>
</dbReference>
<dbReference type="Gene3D" id="3.20.20.100">
    <property type="entry name" value="NADP-dependent oxidoreductase domain"/>
    <property type="match status" value="1"/>
</dbReference>
<comment type="catalytic activity">
    <reaction evidence="4">
        <text>xylitol + NADP(+) = D-xylose + NADPH + H(+)</text>
        <dbReference type="Rhea" id="RHEA:27445"/>
        <dbReference type="ChEBI" id="CHEBI:15378"/>
        <dbReference type="ChEBI" id="CHEBI:17151"/>
        <dbReference type="ChEBI" id="CHEBI:53455"/>
        <dbReference type="ChEBI" id="CHEBI:57783"/>
        <dbReference type="ChEBI" id="CHEBI:58349"/>
        <dbReference type="EC" id="1.1.1.307"/>
    </reaction>
</comment>
<comment type="function">
    <text evidence="3">Catalyzes the initial reaction in the xylose utilization pathway by reducing D-xylose into xylitol. Xylose is a major component of hemicelluloses such as xylan. Most fungi utilize D-xylose via three enzymatic reactions, xylose reductase (XR), xylitol dehydrogenase (XDH), and xylulokinase, to form xylulose 5-phosphate, which enters pentose phosphate pathway.</text>
</comment>
<dbReference type="InterPro" id="IPR023210">
    <property type="entry name" value="NADP_OxRdtase_dom"/>
</dbReference>
<dbReference type="InterPro" id="IPR018170">
    <property type="entry name" value="Aldo/ket_reductase_CS"/>
</dbReference>
<dbReference type="Pfam" id="PF00248">
    <property type="entry name" value="Aldo_ket_red"/>
    <property type="match status" value="1"/>
</dbReference>
<dbReference type="PROSITE" id="PS00062">
    <property type="entry name" value="ALDOKETO_REDUCTASE_2"/>
    <property type="match status" value="1"/>
</dbReference>
<sequence>MANLENTKKTYTLNTGDKIPALGLGTWQSKPNEVREAVKNALLKGYRHIDTALAYGNEHEVGQGIRDSGVPREEIWITTKLDNPWHKRVPEGIDSSLKSLGVDYVDLYLMHWPCSTDPTDLKKHYPDWDFLKTWQEMQKLPATGKVRNIGVSNFGIRNLERLLNDPSTKIVPAVNQIELHPNNPSPKLVAYNTSKGIHSTGYSCLGSTNSPLYKDPTLLQLAERKGKTPQQVLLAWGLQKGWSVIPKSVSKSRIDANFELDGWSLTDEEVTQLDNLKDRFKLYRFAYAKACKAVRVKLPEPSQQLSLRLQPAYVRITPQQPINRAAVIRQARSRHYSTRAAGAFASYFKTAAQGDRAAYRTSRIAANISRLTSRAPFASTLRPNLTGGTLGRTAGGYAIGAGRVGGARYFSHGPAAPAQVINNVSVGVRAFFLSGQKARFDGIDSVTGNKKFKAVTVLQDEAERKMAAIPRTAPGSFIDFQISPTITAFGLQKKFAGASVEPETLNSEGLLDFLSADFARALKDLAAVLNDLKRLSTLGDLPILLQDRSTIRVRFPGCDAETVERLCDEVGVQRGKIMQDADFDIRTGAELALLFPFAPSIAPSTDTDDFFFRAEFTPSQRPDEVDWQAMMSVEEGTQLSPEYGRRRPSNEISFDDSAMFGSNPWVKSSSGYSSINVSELGDRAFFPDIVSYGIPESTSEYEGSEGIRKFIAECDRAAGC</sequence>
<dbReference type="PANTHER" id="PTHR42342">
    <property type="entry name" value="STATIONARY PHASE PROTEIN 5"/>
    <property type="match status" value="1"/>
</dbReference>
<dbReference type="SUPFAM" id="SSF51430">
    <property type="entry name" value="NAD(P)-linked oxidoreductase"/>
    <property type="match status" value="1"/>
</dbReference>
<evidence type="ECO:0000256" key="4">
    <source>
        <dbReference type="ARBA" id="ARBA00047534"/>
    </source>
</evidence>
<gene>
    <name evidence="7" type="ORF">BJX63DRAFT_419415</name>
</gene>
<keyword evidence="2" id="KW-0560">Oxidoreductase</keyword>
<comment type="caution">
    <text evidence="7">The sequence shown here is derived from an EMBL/GenBank/DDBJ whole genome shotgun (WGS) entry which is preliminary data.</text>
</comment>